<name>A0A086J629_TOXGO</name>
<dbReference type="AlphaFoldDB" id="A0A086J629"/>
<dbReference type="EMBL" id="AEYI02002775">
    <property type="protein sequence ID" value="KFG27597.1"/>
    <property type="molecule type" value="Genomic_DNA"/>
</dbReference>
<dbReference type="Proteomes" id="UP000028828">
    <property type="component" value="Unassembled WGS sequence"/>
</dbReference>
<organism evidence="1 2">
    <name type="scientific">Toxoplasma gondii p89</name>
    <dbReference type="NCBI Taxonomy" id="943119"/>
    <lineage>
        <taxon>Eukaryota</taxon>
        <taxon>Sar</taxon>
        <taxon>Alveolata</taxon>
        <taxon>Apicomplexa</taxon>
        <taxon>Conoidasida</taxon>
        <taxon>Coccidia</taxon>
        <taxon>Eucoccidiorida</taxon>
        <taxon>Eimeriorina</taxon>
        <taxon>Sarcocystidae</taxon>
        <taxon>Toxoplasma</taxon>
    </lineage>
</organism>
<dbReference type="OrthoDB" id="10462345at2759"/>
<dbReference type="VEuPathDB" id="ToxoDB:TGP89_237270"/>
<protein>
    <submittedName>
        <fullName evidence="1">Uncharacterized protein</fullName>
    </submittedName>
</protein>
<gene>
    <name evidence="1" type="ORF">TGP89_237270</name>
</gene>
<comment type="caution">
    <text evidence="1">The sequence shown here is derived from an EMBL/GenBank/DDBJ whole genome shotgun (WGS) entry which is preliminary data.</text>
</comment>
<evidence type="ECO:0000313" key="1">
    <source>
        <dbReference type="EMBL" id="KFG27597.1"/>
    </source>
</evidence>
<proteinExistence type="predicted"/>
<evidence type="ECO:0000313" key="2">
    <source>
        <dbReference type="Proteomes" id="UP000028828"/>
    </source>
</evidence>
<accession>A0A086J629</accession>
<reference evidence="1 2" key="1">
    <citation type="submission" date="2014-03" db="EMBL/GenBank/DDBJ databases">
        <authorList>
            <person name="Sibley D."/>
            <person name="Venepally P."/>
            <person name="Karamycheva S."/>
            <person name="Hadjithomas M."/>
            <person name="Khan A."/>
            <person name="Brunk B."/>
            <person name="Roos D."/>
            <person name="Caler E."/>
            <person name="Lorenzi H."/>
        </authorList>
    </citation>
    <scope>NUCLEOTIDE SEQUENCE [LARGE SCALE GENOMIC DNA]</scope>
    <source>
        <strain evidence="2">p89</strain>
    </source>
</reference>
<sequence>MRHVLEISTLSRFERSRVLVVLTFLRSLHHSRISPSHWERCARLKSRRKILMALKLLGPYMATHKTKRTVDLREPTRSGCWGTSPGVGMFLHRAGRPKFFVAAGHRQASGEVLKAARHVCLSRSRSTDILTAHPCHLEGKSASSTLSLLQDERVCSPSSRNARKGNSIRVQLQRRELVPVDLDAMWGLSDLMLLN</sequence>